<name>A0A076G8T8_9CAUD</name>
<reference evidence="1 2" key="1">
    <citation type="submission" date="2014-06" db="EMBL/GenBank/DDBJ databases">
        <title>Bioinformatic genomic analysis of Bacillus phage Bobb.</title>
        <authorList>
            <person name="Lewis H.M.N."/>
            <person name="Temple L."/>
            <person name="Barth R.N."/>
            <person name="Bowles K.M."/>
            <person name="Churchin D.I."/>
            <person name="Scott-Croshaw C."/>
            <person name="Glasgow G.H."/>
            <person name="Gloe M.W."/>
            <person name="McGough T.M."/>
            <person name="Nutbrown S.A."/>
            <person name="Romulus S.R."/>
            <person name="Sanders K.A.M."/>
            <person name="Diachok C.R."/>
            <person name="Serigano J.P."/>
            <person name="Shin D."/>
            <person name="Suresh M.H."/>
            <person name="Conner A.R.N."/>
            <person name="Korba R.M."/>
            <person name="Livermore R.J."/>
            <person name="Rohlf M.B."/>
            <person name="Utterback S.D."/>
            <person name="Wilson V.E."/>
        </authorList>
    </citation>
    <scope>NUCLEOTIDE SEQUENCE [LARGE SCALE GENOMIC DNA]</scope>
</reference>
<dbReference type="OrthoDB" id="40128at10239"/>
<dbReference type="RefSeq" id="YP_009056376.1">
    <property type="nucleotide sequence ID" value="NC_024792.1"/>
</dbReference>
<dbReference type="KEGG" id="vg:20283394"/>
<keyword evidence="2" id="KW-1185">Reference proteome</keyword>
<sequence>MKDQVVLPEIEIRLGESKSKEEREAVIMKATSIAAQIKRKE</sequence>
<evidence type="ECO:0000313" key="1">
    <source>
        <dbReference type="EMBL" id="AII28008.1"/>
    </source>
</evidence>
<evidence type="ECO:0000313" key="2">
    <source>
        <dbReference type="Proteomes" id="UP000028664"/>
    </source>
</evidence>
<accession>A0A076G8T8</accession>
<dbReference type="Proteomes" id="UP000028664">
    <property type="component" value="Segment"/>
</dbReference>
<organism evidence="1 2">
    <name type="scientific">Bacillus phage Bobb</name>
    <dbReference type="NCBI Taxonomy" id="1527469"/>
    <lineage>
        <taxon>Viruses</taxon>
        <taxon>Duplodnaviria</taxon>
        <taxon>Heunggongvirae</taxon>
        <taxon>Uroviricota</taxon>
        <taxon>Caudoviricetes</taxon>
        <taxon>Herelleviridae</taxon>
        <taxon>Bastillevirinae</taxon>
        <taxon>Agatevirus</taxon>
        <taxon>Agatevirus bobb</taxon>
    </lineage>
</organism>
<dbReference type="GeneID" id="20283394"/>
<protein>
    <submittedName>
        <fullName evidence="1">Uncharacterized protein</fullName>
    </submittedName>
</protein>
<proteinExistence type="predicted"/>
<dbReference type="EMBL" id="KM051843">
    <property type="protein sequence ID" value="AII28008.1"/>
    <property type="molecule type" value="Genomic_DNA"/>
</dbReference>